<evidence type="ECO:0000256" key="5">
    <source>
        <dbReference type="SAM" id="MobiDB-lite"/>
    </source>
</evidence>
<keyword evidence="3" id="KW-0804">Transcription</keyword>
<keyword evidence="1" id="KW-0805">Transcription regulation</keyword>
<dbReference type="PANTHER" id="PTHR38111">
    <property type="entry name" value="ZN(2)-C6 FUNGAL-TYPE DOMAIN-CONTAINING PROTEIN-RELATED"/>
    <property type="match status" value="1"/>
</dbReference>
<protein>
    <recommendedName>
        <fullName evidence="6">Zn(2)-C6 fungal-type domain-containing protein</fullName>
    </recommendedName>
</protein>
<dbReference type="CDD" id="cd00067">
    <property type="entry name" value="GAL4"/>
    <property type="match status" value="1"/>
</dbReference>
<evidence type="ECO:0000313" key="8">
    <source>
        <dbReference type="Proteomes" id="UP000191342"/>
    </source>
</evidence>
<dbReference type="Proteomes" id="UP000191342">
    <property type="component" value="Unassembled WGS sequence"/>
</dbReference>
<dbReference type="SMART" id="SM00066">
    <property type="entry name" value="GAL4"/>
    <property type="match status" value="1"/>
</dbReference>
<accession>A0A1V6TCB9</accession>
<gene>
    <name evidence="7" type="ORF">PENFLA_c010G09394</name>
</gene>
<dbReference type="EMBL" id="MLQL01000010">
    <property type="protein sequence ID" value="OQE24042.1"/>
    <property type="molecule type" value="Genomic_DNA"/>
</dbReference>
<comment type="caution">
    <text evidence="7">The sequence shown here is derived from an EMBL/GenBank/DDBJ whole genome shotgun (WGS) entry which is preliminary data.</text>
</comment>
<dbReference type="OrthoDB" id="4314040at2759"/>
<dbReference type="PROSITE" id="PS00463">
    <property type="entry name" value="ZN2_CY6_FUNGAL_1"/>
    <property type="match status" value="1"/>
</dbReference>
<proteinExistence type="predicted"/>
<dbReference type="SUPFAM" id="SSF57701">
    <property type="entry name" value="Zn2/Cys6 DNA-binding domain"/>
    <property type="match status" value="1"/>
</dbReference>
<sequence>MTLPSTHISYYISQLCTRPKQTNAILSSDAHLTLHMPGVPSSRGCDACRKVKKKCDQLKPTCSRCARLKMTCVGGGQQRYMFKNQSVKAMQTQSGAESQSELQWSFSSPGNRVVWIGGPARVPSTDTSRMAAAFVAAFQVTDIRYAMAYYGPFLRDIPRRLGNSTVLDSAVRALSTAYPSLHAGSYPPNALVLYGQSLRALRECLNDPVEARTPNTLCAVYLITICQSWLGKHDDSLTSHSEAIAHLLRAAALHEWKSTFEMELVITLCVPIILEGIVNPRIKMDSEFWELASSFRRRLSASRGTNQPQSTTELQHLAMFPKFVQNPEPHLAEIAKTYMQLRLDAQRVKQHLDQCAEAVLVSFSSSEVARHCRIQAAYAMLSTLAVLLNSLLRVFDPWNASLVSEAVYLCDEITTQAELASCYRPVGAGYIPLCLVVAWAASDNLVQLARIEAILSKYQSDFAEVPWITRAIWLASTLDSHRIRVMSGKKSPESSLEAVSGGSHGAGTEKASVRPESCCIL</sequence>
<evidence type="ECO:0000259" key="6">
    <source>
        <dbReference type="PROSITE" id="PS50048"/>
    </source>
</evidence>
<feature type="domain" description="Zn(2)-C6 fungal-type" evidence="6">
    <location>
        <begin position="44"/>
        <end position="73"/>
    </location>
</feature>
<dbReference type="InterPro" id="IPR001138">
    <property type="entry name" value="Zn2Cys6_DnaBD"/>
</dbReference>
<organism evidence="7 8">
    <name type="scientific">Penicillium flavigenum</name>
    <dbReference type="NCBI Taxonomy" id="254877"/>
    <lineage>
        <taxon>Eukaryota</taxon>
        <taxon>Fungi</taxon>
        <taxon>Dikarya</taxon>
        <taxon>Ascomycota</taxon>
        <taxon>Pezizomycotina</taxon>
        <taxon>Eurotiomycetes</taxon>
        <taxon>Eurotiomycetidae</taxon>
        <taxon>Eurotiales</taxon>
        <taxon>Aspergillaceae</taxon>
        <taxon>Penicillium</taxon>
    </lineage>
</organism>
<evidence type="ECO:0000256" key="2">
    <source>
        <dbReference type="ARBA" id="ARBA00023125"/>
    </source>
</evidence>
<dbReference type="Gene3D" id="4.10.240.10">
    <property type="entry name" value="Zn(2)-C6 fungal-type DNA-binding domain"/>
    <property type="match status" value="1"/>
</dbReference>
<dbReference type="GO" id="GO:0003677">
    <property type="term" value="F:DNA binding"/>
    <property type="evidence" value="ECO:0007669"/>
    <property type="project" value="UniProtKB-KW"/>
</dbReference>
<dbReference type="PROSITE" id="PS50048">
    <property type="entry name" value="ZN2_CY6_FUNGAL_2"/>
    <property type="match status" value="1"/>
</dbReference>
<keyword evidence="8" id="KW-1185">Reference proteome</keyword>
<dbReference type="InterPro" id="IPR053178">
    <property type="entry name" value="Osmoadaptation_assoc"/>
</dbReference>
<evidence type="ECO:0000256" key="1">
    <source>
        <dbReference type="ARBA" id="ARBA00023015"/>
    </source>
</evidence>
<dbReference type="STRING" id="254877.A0A1V6TCB9"/>
<dbReference type="GO" id="GO:0008270">
    <property type="term" value="F:zinc ion binding"/>
    <property type="evidence" value="ECO:0007669"/>
    <property type="project" value="InterPro"/>
</dbReference>
<dbReference type="PANTHER" id="PTHR38111:SF11">
    <property type="entry name" value="TRANSCRIPTION FACTOR DOMAIN-CONTAINING PROTEIN-RELATED"/>
    <property type="match status" value="1"/>
</dbReference>
<evidence type="ECO:0000256" key="4">
    <source>
        <dbReference type="ARBA" id="ARBA00023242"/>
    </source>
</evidence>
<dbReference type="GO" id="GO:0000981">
    <property type="term" value="F:DNA-binding transcription factor activity, RNA polymerase II-specific"/>
    <property type="evidence" value="ECO:0007669"/>
    <property type="project" value="InterPro"/>
</dbReference>
<evidence type="ECO:0000313" key="7">
    <source>
        <dbReference type="EMBL" id="OQE24042.1"/>
    </source>
</evidence>
<keyword evidence="2" id="KW-0238">DNA-binding</keyword>
<dbReference type="Pfam" id="PF00172">
    <property type="entry name" value="Zn_clus"/>
    <property type="match status" value="1"/>
</dbReference>
<name>A0A1V6TCB9_9EURO</name>
<reference evidence="8" key="1">
    <citation type="journal article" date="2017" name="Nat. Microbiol.">
        <title>Global analysis of biosynthetic gene clusters reveals vast potential of secondary metabolite production in Penicillium species.</title>
        <authorList>
            <person name="Nielsen J.C."/>
            <person name="Grijseels S."/>
            <person name="Prigent S."/>
            <person name="Ji B."/>
            <person name="Dainat J."/>
            <person name="Nielsen K.F."/>
            <person name="Frisvad J.C."/>
            <person name="Workman M."/>
            <person name="Nielsen J."/>
        </authorList>
    </citation>
    <scope>NUCLEOTIDE SEQUENCE [LARGE SCALE GENOMIC DNA]</scope>
    <source>
        <strain evidence="8">IBT 14082</strain>
    </source>
</reference>
<feature type="region of interest" description="Disordered" evidence="5">
    <location>
        <begin position="493"/>
        <end position="521"/>
    </location>
</feature>
<dbReference type="InterPro" id="IPR036864">
    <property type="entry name" value="Zn2-C6_fun-type_DNA-bd_sf"/>
</dbReference>
<dbReference type="AlphaFoldDB" id="A0A1V6TCB9"/>
<evidence type="ECO:0000256" key="3">
    <source>
        <dbReference type="ARBA" id="ARBA00023163"/>
    </source>
</evidence>
<keyword evidence="4" id="KW-0539">Nucleus</keyword>